<dbReference type="RefSeq" id="WP_152806442.1">
    <property type="nucleotide sequence ID" value="NZ_WHUF01000004.1"/>
</dbReference>
<proteinExistence type="predicted"/>
<keyword evidence="1" id="KW-0175">Coiled coil</keyword>
<comment type="caution">
    <text evidence="2">The sequence shown here is derived from an EMBL/GenBank/DDBJ whole genome shotgun (WGS) entry which is preliminary data.</text>
</comment>
<keyword evidence="3" id="KW-1185">Reference proteome</keyword>
<sequence>MPLVQDSPLVISIATKVLDIETNDGRFENFCREAVSAMEGGALILSTSASWDLGRDGVGYGRADGIYLCASLRDDVDAKALSDIERISSKAANIKRVYFCSSHELSEHRRNEIAAALEAEVEHKFSITVCGSRQLVEAVASNVEILNRFYGAEIEDCIRVITERDEKNHDVRGLKLALISLDEDSVAVRSHIYRSVILEILGSDGAITIEGLAKRISDRLHLSSVIAKEALVAPVSMLSADGVISNDQRLIKITEAGKSELVQNTADAATRLLDGRAVIRSAIENAIGGRLAEDHYSKIWSIFQDRLVAYFISRGETLVFEVSELLGLDATGEKPESIRPFSFVEEVAKAVADTSSSSQQRIELDQAIKDIFLERTGPAAEWLVRLCMSFIAACTLGMEHSAGQEIERVLRKTSLVLDTDVVLSLLGEGEIDHEGVTAIVDRWRRIGGKILVAEPVLEETAYHASIAHFDYDQVRHWLPGAPHERQQLIENVFVRSFAEMLTKDAKPSHWGRYIAQYVGTSNYDWSKVFDDLRANYNIEKLPARRTTDAALEERVRKFLIEQKQAVSITDTALRNLHDKARRDAQLYAAMVSYIRYLRDMDTSSTCLLMSSARRLAVAESEFKEAAEPELVTSISTVLQLLTLAPNVRLGATAMKAFLFDERPIGFTSAFERTVMRILHASDEASVPWAKRGAMMREVRQKLMQNAKSQGEKMRPDELERRALYPENQANTIQMIKQAFDAVALDTEMAKQNTDLKKRVAELEDKLRRTTESNRNAKPPKRR</sequence>
<organism evidence="2 3">
    <name type="scientific">Rugamonas rivuli</name>
    <dbReference type="NCBI Taxonomy" id="2743358"/>
    <lineage>
        <taxon>Bacteria</taxon>
        <taxon>Pseudomonadati</taxon>
        <taxon>Pseudomonadota</taxon>
        <taxon>Betaproteobacteria</taxon>
        <taxon>Burkholderiales</taxon>
        <taxon>Oxalobacteraceae</taxon>
        <taxon>Telluria group</taxon>
        <taxon>Rugamonas</taxon>
    </lineage>
</organism>
<evidence type="ECO:0000256" key="1">
    <source>
        <dbReference type="SAM" id="Coils"/>
    </source>
</evidence>
<dbReference type="AlphaFoldDB" id="A0A843SDK2"/>
<name>A0A843SDK2_9BURK</name>
<protein>
    <submittedName>
        <fullName evidence="2">Uncharacterized protein</fullName>
    </submittedName>
</protein>
<accession>A0A843SDK2</accession>
<evidence type="ECO:0000313" key="3">
    <source>
        <dbReference type="Proteomes" id="UP000444318"/>
    </source>
</evidence>
<dbReference type="EMBL" id="WHUF01000004">
    <property type="protein sequence ID" value="MQA21162.1"/>
    <property type="molecule type" value="Genomic_DNA"/>
</dbReference>
<evidence type="ECO:0000313" key="2">
    <source>
        <dbReference type="EMBL" id="MQA21162.1"/>
    </source>
</evidence>
<feature type="coiled-coil region" evidence="1">
    <location>
        <begin position="745"/>
        <end position="772"/>
    </location>
</feature>
<dbReference type="Proteomes" id="UP000444318">
    <property type="component" value="Unassembled WGS sequence"/>
</dbReference>
<reference evidence="2 3" key="1">
    <citation type="submission" date="2019-10" db="EMBL/GenBank/DDBJ databases">
        <title>Two novel species isolated from a subtropical stream in China.</title>
        <authorList>
            <person name="Lu H."/>
        </authorList>
    </citation>
    <scope>NUCLEOTIDE SEQUENCE [LARGE SCALE GENOMIC DNA]</scope>
    <source>
        <strain evidence="2 3">FT103W</strain>
    </source>
</reference>
<gene>
    <name evidence="2" type="ORF">GEV01_16705</name>
</gene>